<dbReference type="PROSITE" id="PS51782">
    <property type="entry name" value="LYSM"/>
    <property type="match status" value="2"/>
</dbReference>
<gene>
    <name evidence="3" type="ORF">SYV04_25510</name>
</gene>
<dbReference type="Pfam" id="PF01476">
    <property type="entry name" value="LysM"/>
    <property type="match status" value="2"/>
</dbReference>
<keyword evidence="4" id="KW-1185">Reference proteome</keyword>
<dbReference type="CDD" id="cd00118">
    <property type="entry name" value="LysM"/>
    <property type="match status" value="2"/>
</dbReference>
<name>A0ABU5H8H8_9BACT</name>
<dbReference type="Pfam" id="PF13529">
    <property type="entry name" value="Peptidase_C39_2"/>
    <property type="match status" value="1"/>
</dbReference>
<dbReference type="SMART" id="SM00257">
    <property type="entry name" value="LysM"/>
    <property type="match status" value="2"/>
</dbReference>
<protein>
    <submittedName>
        <fullName evidence="3">LysM peptidoglycan-binding domain-containing protein</fullName>
    </submittedName>
</protein>
<feature type="domain" description="LysM" evidence="2">
    <location>
        <begin position="61"/>
        <end position="105"/>
    </location>
</feature>
<dbReference type="Gene3D" id="3.10.350.10">
    <property type="entry name" value="LysM domain"/>
    <property type="match status" value="2"/>
</dbReference>
<dbReference type="Gene3D" id="3.90.70.10">
    <property type="entry name" value="Cysteine proteinases"/>
    <property type="match status" value="1"/>
</dbReference>
<dbReference type="InterPro" id="IPR023346">
    <property type="entry name" value="Lysozyme-like_dom_sf"/>
</dbReference>
<dbReference type="SUPFAM" id="SSF53955">
    <property type="entry name" value="Lysozyme-like"/>
    <property type="match status" value="1"/>
</dbReference>
<dbReference type="EMBL" id="JAXIVS010000009">
    <property type="protein sequence ID" value="MDY7229776.1"/>
    <property type="molecule type" value="Genomic_DNA"/>
</dbReference>
<dbReference type="InterPro" id="IPR039564">
    <property type="entry name" value="Peptidase_C39-like"/>
</dbReference>
<feature type="region of interest" description="Disordered" evidence="1">
    <location>
        <begin position="164"/>
        <end position="193"/>
    </location>
</feature>
<feature type="domain" description="LysM" evidence="2">
    <location>
        <begin position="121"/>
        <end position="165"/>
    </location>
</feature>
<accession>A0ABU5H8H8</accession>
<dbReference type="SUPFAM" id="SSF54106">
    <property type="entry name" value="LysM domain"/>
    <property type="match status" value="2"/>
</dbReference>
<dbReference type="PANTHER" id="PTHR33734:SF22">
    <property type="entry name" value="MEMBRANE-BOUND LYTIC MUREIN TRANSGLYCOSYLASE D"/>
    <property type="match status" value="1"/>
</dbReference>
<dbReference type="RefSeq" id="WP_321548498.1">
    <property type="nucleotide sequence ID" value="NZ_JAXIVS010000009.1"/>
</dbReference>
<dbReference type="PANTHER" id="PTHR33734">
    <property type="entry name" value="LYSM DOMAIN-CONTAINING GPI-ANCHORED PROTEIN 2"/>
    <property type="match status" value="1"/>
</dbReference>
<reference evidence="3 4" key="1">
    <citation type="submission" date="2023-12" db="EMBL/GenBank/DDBJ databases">
        <title>the genome sequence of Hyalangium sp. s54d21.</title>
        <authorList>
            <person name="Zhang X."/>
        </authorList>
    </citation>
    <scope>NUCLEOTIDE SEQUENCE [LARGE SCALE GENOMIC DNA]</scope>
    <source>
        <strain evidence="4">s54d21</strain>
    </source>
</reference>
<sequence>MRIATNEIPKSFQKVNSPISTAAATAPLASRSSLPADGFEASQSIGTRSTARVDAFQATGTVYTVRAGDTLSGIAQRFGTTVDALSRANSITNPDRIYVGQQLSIPSGTPTTPTPPPSTPSTYTVRAGDTLSGIAQRFGTTVDALMRTNGLSNPDRIYVGQTLTLPGGTSAPTPPTTPTTPGTPSTGPLSNAPNHTFTLQELWPTIERYGTQYGFDPKILAGMVFQESSFKNHIVHLDGTGHGLLGYDDNGLLGEFEAWVRTTQPGQQNFYAGRGANAVSIPPEWQLEFAAKKLADFSRAYGGPHAAARAWHRGPGGMNDWRGQQYEQLIRSHVQTLFPGGQTPTVPSTPTSPPAGAGLPTTLQEANRFFLTQWGPTASNSGGNPYGFNDCGPTSGVMALAALGLMTPATAQTASSSIDRVRDAVLGYDSTYSTRMGTSQLAQGLRALGARTTTLSGPVVSAVDQALARGNPVILGGYGAWSAWGSSQLEVGNYLNGRDPGGHFITVLGKTPEGQYLVGDPLVRGGTLTVSAQQLATFYGGNGFGILEVSRPAAA</sequence>
<evidence type="ECO:0000313" key="4">
    <source>
        <dbReference type="Proteomes" id="UP001291309"/>
    </source>
</evidence>
<comment type="caution">
    <text evidence="3">The sequence shown here is derived from an EMBL/GenBank/DDBJ whole genome shotgun (WGS) entry which is preliminary data.</text>
</comment>
<dbReference type="Proteomes" id="UP001291309">
    <property type="component" value="Unassembled WGS sequence"/>
</dbReference>
<dbReference type="InterPro" id="IPR018392">
    <property type="entry name" value="LysM"/>
</dbReference>
<dbReference type="Gene3D" id="1.10.530.10">
    <property type="match status" value="1"/>
</dbReference>
<feature type="region of interest" description="Disordered" evidence="1">
    <location>
        <begin position="102"/>
        <end position="122"/>
    </location>
</feature>
<evidence type="ECO:0000259" key="2">
    <source>
        <dbReference type="PROSITE" id="PS51782"/>
    </source>
</evidence>
<evidence type="ECO:0000313" key="3">
    <source>
        <dbReference type="EMBL" id="MDY7229776.1"/>
    </source>
</evidence>
<feature type="compositionally biased region" description="Low complexity" evidence="1">
    <location>
        <begin position="179"/>
        <end position="190"/>
    </location>
</feature>
<evidence type="ECO:0000256" key="1">
    <source>
        <dbReference type="SAM" id="MobiDB-lite"/>
    </source>
</evidence>
<feature type="region of interest" description="Disordered" evidence="1">
    <location>
        <begin position="28"/>
        <end position="47"/>
    </location>
</feature>
<organism evidence="3 4">
    <name type="scientific">Hyalangium rubrum</name>
    <dbReference type="NCBI Taxonomy" id="3103134"/>
    <lineage>
        <taxon>Bacteria</taxon>
        <taxon>Pseudomonadati</taxon>
        <taxon>Myxococcota</taxon>
        <taxon>Myxococcia</taxon>
        <taxon>Myxococcales</taxon>
        <taxon>Cystobacterineae</taxon>
        <taxon>Archangiaceae</taxon>
        <taxon>Hyalangium</taxon>
    </lineage>
</organism>
<dbReference type="InterPro" id="IPR036779">
    <property type="entry name" value="LysM_dom_sf"/>
</dbReference>
<proteinExistence type="predicted"/>